<dbReference type="EMBL" id="GL888382">
    <property type="protein sequence ID" value="EGI61971.1"/>
    <property type="molecule type" value="Genomic_DNA"/>
</dbReference>
<dbReference type="Proteomes" id="UP000007755">
    <property type="component" value="Unassembled WGS sequence"/>
</dbReference>
<proteinExistence type="inferred from homology"/>
<keyword evidence="11" id="KW-0966">Cell projection</keyword>
<feature type="coiled-coil region" evidence="12">
    <location>
        <begin position="797"/>
        <end position="824"/>
    </location>
</feature>
<dbReference type="GO" id="GO:0005874">
    <property type="term" value="C:microtubule"/>
    <property type="evidence" value="ECO:0007669"/>
    <property type="project" value="UniProtKB-KW"/>
</dbReference>
<dbReference type="AlphaFoldDB" id="F4WV04"/>
<evidence type="ECO:0000256" key="8">
    <source>
        <dbReference type="ARBA" id="ARBA00023069"/>
    </source>
</evidence>
<evidence type="ECO:0000256" key="12">
    <source>
        <dbReference type="SAM" id="Coils"/>
    </source>
</evidence>
<evidence type="ECO:0000256" key="2">
    <source>
        <dbReference type="ARBA" id="ARBA00011059"/>
    </source>
</evidence>
<dbReference type="SUPFAM" id="SSF50978">
    <property type="entry name" value="WD40 repeat-like"/>
    <property type="match status" value="1"/>
</dbReference>
<dbReference type="GO" id="GO:0036158">
    <property type="term" value="P:outer dynein arm assembly"/>
    <property type="evidence" value="ECO:0007669"/>
    <property type="project" value="TreeGrafter"/>
</dbReference>
<dbReference type="PANTHER" id="PTHR12442">
    <property type="entry name" value="DYNEIN INTERMEDIATE CHAIN"/>
    <property type="match status" value="1"/>
</dbReference>
<keyword evidence="4" id="KW-0853">WD repeat</keyword>
<evidence type="ECO:0000256" key="4">
    <source>
        <dbReference type="ARBA" id="ARBA00022574"/>
    </source>
</evidence>
<dbReference type="GO" id="GO:0036157">
    <property type="term" value="C:outer dynein arm"/>
    <property type="evidence" value="ECO:0007669"/>
    <property type="project" value="TreeGrafter"/>
</dbReference>
<dbReference type="PANTHER" id="PTHR12442:SF7">
    <property type="entry name" value="DYNEIN AXONEMAL INTERMEDIATE CHAIN 2"/>
    <property type="match status" value="1"/>
</dbReference>
<dbReference type="OrthoDB" id="7536894at2759"/>
<evidence type="ECO:0000313" key="15">
    <source>
        <dbReference type="Proteomes" id="UP000007755"/>
    </source>
</evidence>
<feature type="compositionally biased region" description="Polar residues" evidence="13">
    <location>
        <begin position="912"/>
        <end position="925"/>
    </location>
</feature>
<gene>
    <name evidence="14" type="ORF">G5I_09736</name>
</gene>
<sequence>MHIQYAYIKPRSHFGKQCFFEGKDSIQENILPDPELMRNYIHMSHCRRGVQMSKQFALHEMQTDTKVIKETGILHLEGGWPKEINVKDEEAVLRFRRRVVKDEYWALKMKNLTDPVERCILQNNVINIYEQFFDDIEPTALVLPLDVRVSNMYADPEPIVRPINHLSWSGAQNRLAAAYSFMEFERKLSNVNPSSYIWDIENPNSPVICLRSSSPLLIVEFNPRDPSMLISGLMSGQVCNWDIRIGNRPVQMSHRQFSHRNPANQTFWIQSKTNKEFFSASTDGAIKWWDIRQMRQPTEELVMDLNDPSRADILSAIGVTKLQYDPSVGYKFLAGMENGMVINIRRKVVKPVEKLAMRFNCHVGPVIAIDRNPFFNKNFLTVGDWTVKIWSDDVREDCLIAIREQNADLRGGCWSKSRYSVFFTINATGLLEIYDILNGVNSPVTTFRVCNDSLTAIAPHENGQLLAVGSHDGNIYLVECSDGHIINTKTDKANLITYLERCSRFKKSIDARLKEIRAMKANEDFVTDHSAFISKKKGNNWEKNKALVKEKGDNLKKKSRIKKLEQIKDDTFFKELADSETAFFQTVKKEFANYPSLDPETEQMISLMQETLREKKILYEPAKVEEKINKNVDLNIKQKPLKYKKRKKELKELKDKSAISLTRSLIEEIEVDKEKEEAVTKIEVPFIKPKKIVKKRWKQILTKVCAIEVCKPEICCADLEGKFPFPTTAYQYRHFYSTFDLYILEKWMTELQTQLASEEEKSSWIITQRRKLFEQKLPKHSSIEKRRILSEVDESLANVLADEVEEARREMRAWQERIALGKRDSWRPRTIEVIHEKPEGKKREVGNGDVESPVRNVERTDAAFRQLAETSSKWKSAIGDKTLQVRGKRKAMKLDSHLEKCAQEEETHPTLFASTDESTETITTKSMKRSRGSNQ</sequence>
<keyword evidence="8" id="KW-0969">Cilium</keyword>
<keyword evidence="6" id="KW-0677">Repeat</keyword>
<keyword evidence="10" id="KW-0206">Cytoskeleton</keyword>
<feature type="region of interest" description="Disordered" evidence="13">
    <location>
        <begin position="903"/>
        <end position="935"/>
    </location>
</feature>
<comment type="subcellular location">
    <subcellularLocation>
        <location evidence="1">Cytoplasm</location>
        <location evidence="1">Cytoskeleton</location>
        <location evidence="1">Cilium axoneme</location>
    </subcellularLocation>
</comment>
<evidence type="ECO:0000256" key="13">
    <source>
        <dbReference type="SAM" id="MobiDB-lite"/>
    </source>
</evidence>
<keyword evidence="9" id="KW-0505">Motor protein</keyword>
<keyword evidence="7" id="KW-0243">Dynein</keyword>
<keyword evidence="3" id="KW-0963">Cytoplasm</keyword>
<dbReference type="InterPro" id="IPR001680">
    <property type="entry name" value="WD40_rpt"/>
</dbReference>
<reference evidence="14" key="1">
    <citation type="submission" date="2011-02" db="EMBL/GenBank/DDBJ databases">
        <title>The genome of the leaf-cutting ant Acromyrmex echinatior suggests key adaptations to social evolution and fungus farming.</title>
        <authorList>
            <person name="Nygaard S."/>
            <person name="Zhang G."/>
        </authorList>
    </citation>
    <scope>NUCLEOTIDE SEQUENCE</scope>
</reference>
<dbReference type="GO" id="GO:0045503">
    <property type="term" value="F:dynein light chain binding"/>
    <property type="evidence" value="ECO:0007669"/>
    <property type="project" value="TreeGrafter"/>
</dbReference>
<protein>
    <submittedName>
        <fullName evidence="14">Dynein intermediate chain 3, ciliary</fullName>
    </submittedName>
</protein>
<dbReference type="InterPro" id="IPR015943">
    <property type="entry name" value="WD40/YVTN_repeat-like_dom_sf"/>
</dbReference>
<dbReference type="InParanoid" id="F4WV04"/>
<evidence type="ECO:0000256" key="5">
    <source>
        <dbReference type="ARBA" id="ARBA00022701"/>
    </source>
</evidence>
<dbReference type="GO" id="GO:0003341">
    <property type="term" value="P:cilium movement"/>
    <property type="evidence" value="ECO:0007669"/>
    <property type="project" value="TreeGrafter"/>
</dbReference>
<dbReference type="Pfam" id="PF00400">
    <property type="entry name" value="WD40"/>
    <property type="match status" value="1"/>
</dbReference>
<dbReference type="STRING" id="103372.F4WV04"/>
<evidence type="ECO:0000256" key="7">
    <source>
        <dbReference type="ARBA" id="ARBA00023017"/>
    </source>
</evidence>
<dbReference type="InterPro" id="IPR050687">
    <property type="entry name" value="Dynein_IC"/>
</dbReference>
<organism evidence="15">
    <name type="scientific">Acromyrmex echinatior</name>
    <name type="common">Panamanian leafcutter ant</name>
    <name type="synonym">Acromyrmex octospinosus echinatior</name>
    <dbReference type="NCBI Taxonomy" id="103372"/>
    <lineage>
        <taxon>Eukaryota</taxon>
        <taxon>Metazoa</taxon>
        <taxon>Ecdysozoa</taxon>
        <taxon>Arthropoda</taxon>
        <taxon>Hexapoda</taxon>
        <taxon>Insecta</taxon>
        <taxon>Pterygota</taxon>
        <taxon>Neoptera</taxon>
        <taxon>Endopterygota</taxon>
        <taxon>Hymenoptera</taxon>
        <taxon>Apocrita</taxon>
        <taxon>Aculeata</taxon>
        <taxon>Formicoidea</taxon>
        <taxon>Formicidae</taxon>
        <taxon>Myrmicinae</taxon>
        <taxon>Acromyrmex</taxon>
    </lineage>
</organism>
<evidence type="ECO:0000313" key="14">
    <source>
        <dbReference type="EMBL" id="EGI61971.1"/>
    </source>
</evidence>
<dbReference type="SMART" id="SM00320">
    <property type="entry name" value="WD40"/>
    <property type="match status" value="5"/>
</dbReference>
<comment type="similarity">
    <text evidence="2">Belongs to the dynein intermediate chain family.</text>
</comment>
<dbReference type="InterPro" id="IPR036322">
    <property type="entry name" value="WD40_repeat_dom_sf"/>
</dbReference>
<name>F4WV04_ACREC</name>
<dbReference type="Gene3D" id="2.130.10.10">
    <property type="entry name" value="YVTN repeat-like/Quinoprotein amine dehydrogenase"/>
    <property type="match status" value="2"/>
</dbReference>
<evidence type="ECO:0000256" key="11">
    <source>
        <dbReference type="ARBA" id="ARBA00023273"/>
    </source>
</evidence>
<evidence type="ECO:0000256" key="3">
    <source>
        <dbReference type="ARBA" id="ARBA00022490"/>
    </source>
</evidence>
<dbReference type="eggNOG" id="KOG1587">
    <property type="taxonomic scope" value="Eukaryota"/>
</dbReference>
<dbReference type="GO" id="GO:0045504">
    <property type="term" value="F:dynein heavy chain binding"/>
    <property type="evidence" value="ECO:0007669"/>
    <property type="project" value="TreeGrafter"/>
</dbReference>
<evidence type="ECO:0000256" key="10">
    <source>
        <dbReference type="ARBA" id="ARBA00023212"/>
    </source>
</evidence>
<keyword evidence="15" id="KW-1185">Reference proteome</keyword>
<keyword evidence="5" id="KW-0493">Microtubule</keyword>
<feature type="compositionally biased region" description="Basic residues" evidence="13">
    <location>
        <begin position="926"/>
        <end position="935"/>
    </location>
</feature>
<evidence type="ECO:0000256" key="6">
    <source>
        <dbReference type="ARBA" id="ARBA00022737"/>
    </source>
</evidence>
<keyword evidence="12" id="KW-0175">Coiled coil</keyword>
<evidence type="ECO:0000256" key="9">
    <source>
        <dbReference type="ARBA" id="ARBA00023175"/>
    </source>
</evidence>
<evidence type="ECO:0000256" key="1">
    <source>
        <dbReference type="ARBA" id="ARBA00004430"/>
    </source>
</evidence>
<accession>F4WV04</accession>